<evidence type="ECO:0000313" key="3">
    <source>
        <dbReference type="EMBL" id="MFC3762600.1"/>
    </source>
</evidence>
<dbReference type="Gene3D" id="3.30.70.1060">
    <property type="entry name" value="Dimeric alpha+beta barrel"/>
    <property type="match status" value="1"/>
</dbReference>
<dbReference type="EMBL" id="JBHRZH010000015">
    <property type="protein sequence ID" value="MFC3762600.1"/>
    <property type="molecule type" value="Genomic_DNA"/>
</dbReference>
<gene>
    <name evidence="3" type="ORF">ACFOUW_17285</name>
</gene>
<dbReference type="RefSeq" id="WP_205118883.1">
    <property type="nucleotide sequence ID" value="NZ_JAFBCM010000001.1"/>
</dbReference>
<evidence type="ECO:0000259" key="2">
    <source>
        <dbReference type="Pfam" id="PF03795"/>
    </source>
</evidence>
<name>A0ABV7YG13_9ACTN</name>
<protein>
    <submittedName>
        <fullName evidence="3">YciI family protein</fullName>
    </submittedName>
</protein>
<sequence length="134" mass="14623">MTRFLILTKYDENLDAPPLAEWDPNDLDAHMEYLRALNQELIENGELVEMQALTGPELAKVVQSDGQNAPVVTDGPFPEAKELLAGYQLVDVETEDRAVEIAALVSAAPGPNGVPLGQPIEVRQVMFRIPGTDV</sequence>
<organism evidence="3 4">
    <name type="scientific">Tenggerimyces flavus</name>
    <dbReference type="NCBI Taxonomy" id="1708749"/>
    <lineage>
        <taxon>Bacteria</taxon>
        <taxon>Bacillati</taxon>
        <taxon>Actinomycetota</taxon>
        <taxon>Actinomycetes</taxon>
        <taxon>Propionibacteriales</taxon>
        <taxon>Nocardioidaceae</taxon>
        <taxon>Tenggerimyces</taxon>
    </lineage>
</organism>
<dbReference type="Proteomes" id="UP001595699">
    <property type="component" value="Unassembled WGS sequence"/>
</dbReference>
<dbReference type="Pfam" id="PF03795">
    <property type="entry name" value="YCII"/>
    <property type="match status" value="1"/>
</dbReference>
<evidence type="ECO:0000256" key="1">
    <source>
        <dbReference type="ARBA" id="ARBA00007689"/>
    </source>
</evidence>
<proteinExistence type="inferred from homology"/>
<dbReference type="PANTHER" id="PTHR35174:SF3">
    <property type="entry name" value="BLL7171 PROTEIN"/>
    <property type="match status" value="1"/>
</dbReference>
<dbReference type="PANTHER" id="PTHR35174">
    <property type="entry name" value="BLL7171 PROTEIN-RELATED"/>
    <property type="match status" value="1"/>
</dbReference>
<comment type="caution">
    <text evidence="3">The sequence shown here is derived from an EMBL/GenBank/DDBJ whole genome shotgun (WGS) entry which is preliminary data.</text>
</comment>
<comment type="similarity">
    <text evidence="1">Belongs to the YciI family.</text>
</comment>
<keyword evidence="4" id="KW-1185">Reference proteome</keyword>
<feature type="domain" description="YCII-related" evidence="2">
    <location>
        <begin position="3"/>
        <end position="103"/>
    </location>
</feature>
<reference evidence="4" key="1">
    <citation type="journal article" date="2019" name="Int. J. Syst. Evol. Microbiol.">
        <title>The Global Catalogue of Microorganisms (GCM) 10K type strain sequencing project: providing services to taxonomists for standard genome sequencing and annotation.</title>
        <authorList>
            <consortium name="The Broad Institute Genomics Platform"/>
            <consortium name="The Broad Institute Genome Sequencing Center for Infectious Disease"/>
            <person name="Wu L."/>
            <person name="Ma J."/>
        </authorList>
    </citation>
    <scope>NUCLEOTIDE SEQUENCE [LARGE SCALE GENOMIC DNA]</scope>
    <source>
        <strain evidence="4">CGMCC 4.7241</strain>
    </source>
</reference>
<accession>A0ABV7YG13</accession>
<dbReference type="InterPro" id="IPR005545">
    <property type="entry name" value="YCII"/>
</dbReference>
<evidence type="ECO:0000313" key="4">
    <source>
        <dbReference type="Proteomes" id="UP001595699"/>
    </source>
</evidence>
<dbReference type="SUPFAM" id="SSF54909">
    <property type="entry name" value="Dimeric alpha+beta barrel"/>
    <property type="match status" value="1"/>
</dbReference>
<dbReference type="InterPro" id="IPR011008">
    <property type="entry name" value="Dimeric_a/b-barrel"/>
</dbReference>